<protein>
    <submittedName>
        <fullName evidence="1">Uncharacterized protein</fullName>
    </submittedName>
</protein>
<dbReference type="Proteomes" id="UP000288805">
    <property type="component" value="Unassembled WGS sequence"/>
</dbReference>
<evidence type="ECO:0000313" key="2">
    <source>
        <dbReference type="Proteomes" id="UP000288805"/>
    </source>
</evidence>
<gene>
    <name evidence="1" type="ORF">CK203_087092</name>
</gene>
<comment type="caution">
    <text evidence="1">The sequence shown here is derived from an EMBL/GenBank/DDBJ whole genome shotgun (WGS) entry which is preliminary data.</text>
</comment>
<proteinExistence type="predicted"/>
<evidence type="ECO:0000313" key="1">
    <source>
        <dbReference type="EMBL" id="RVW44876.1"/>
    </source>
</evidence>
<organism evidence="1 2">
    <name type="scientific">Vitis vinifera</name>
    <name type="common">Grape</name>
    <dbReference type="NCBI Taxonomy" id="29760"/>
    <lineage>
        <taxon>Eukaryota</taxon>
        <taxon>Viridiplantae</taxon>
        <taxon>Streptophyta</taxon>
        <taxon>Embryophyta</taxon>
        <taxon>Tracheophyta</taxon>
        <taxon>Spermatophyta</taxon>
        <taxon>Magnoliopsida</taxon>
        <taxon>eudicotyledons</taxon>
        <taxon>Gunneridae</taxon>
        <taxon>Pentapetalae</taxon>
        <taxon>rosids</taxon>
        <taxon>Vitales</taxon>
        <taxon>Vitaceae</taxon>
        <taxon>Viteae</taxon>
        <taxon>Vitis</taxon>
    </lineage>
</organism>
<accession>A0A438EAL7</accession>
<name>A0A438EAL7_VITVI</name>
<dbReference type="EMBL" id="QGNW01001341">
    <property type="protein sequence ID" value="RVW44876.1"/>
    <property type="molecule type" value="Genomic_DNA"/>
</dbReference>
<sequence>MVDTMCNLRSINLFYSFLPPKKCGMRDLGYIPRMEMFLIYELDLHQHLQMKAPEDVVMLAEMLE</sequence>
<dbReference type="AlphaFoldDB" id="A0A438EAL7"/>
<reference evidence="1 2" key="1">
    <citation type="journal article" date="2018" name="PLoS Genet.">
        <title>Population sequencing reveals clonal diversity and ancestral inbreeding in the grapevine cultivar Chardonnay.</title>
        <authorList>
            <person name="Roach M.J."/>
            <person name="Johnson D.L."/>
            <person name="Bohlmann J."/>
            <person name="van Vuuren H.J."/>
            <person name="Jones S.J."/>
            <person name="Pretorius I.S."/>
            <person name="Schmidt S.A."/>
            <person name="Borneman A.R."/>
        </authorList>
    </citation>
    <scope>NUCLEOTIDE SEQUENCE [LARGE SCALE GENOMIC DNA]</scope>
    <source>
        <strain evidence="2">cv. Chardonnay</strain>
        <tissue evidence="1">Leaf</tissue>
    </source>
</reference>